<dbReference type="AlphaFoldDB" id="A0AAV4MKP6"/>
<dbReference type="Proteomes" id="UP001054945">
    <property type="component" value="Unassembled WGS sequence"/>
</dbReference>
<accession>A0AAV4MKP6</accession>
<proteinExistence type="predicted"/>
<evidence type="ECO:0000313" key="2">
    <source>
        <dbReference type="EMBL" id="GIX73087.1"/>
    </source>
</evidence>
<name>A0AAV4MKP6_CAEEX</name>
<feature type="region of interest" description="Disordered" evidence="1">
    <location>
        <begin position="1"/>
        <end position="24"/>
    </location>
</feature>
<gene>
    <name evidence="2" type="ORF">CEXT_316111</name>
</gene>
<keyword evidence="3" id="KW-1185">Reference proteome</keyword>
<organism evidence="2 3">
    <name type="scientific">Caerostris extrusa</name>
    <name type="common">Bark spider</name>
    <name type="synonym">Caerostris bankana</name>
    <dbReference type="NCBI Taxonomy" id="172846"/>
    <lineage>
        <taxon>Eukaryota</taxon>
        <taxon>Metazoa</taxon>
        <taxon>Ecdysozoa</taxon>
        <taxon>Arthropoda</taxon>
        <taxon>Chelicerata</taxon>
        <taxon>Arachnida</taxon>
        <taxon>Araneae</taxon>
        <taxon>Araneomorphae</taxon>
        <taxon>Entelegynae</taxon>
        <taxon>Araneoidea</taxon>
        <taxon>Araneidae</taxon>
        <taxon>Caerostris</taxon>
    </lineage>
</organism>
<evidence type="ECO:0000313" key="3">
    <source>
        <dbReference type="Proteomes" id="UP001054945"/>
    </source>
</evidence>
<sequence length="112" mass="12417">MHLHSTNKSINSPASNLKFISPSRQNKLREQTPGKIAKLLLMMPSVPITTKVLPKFINQLLNIIIHYTSSPGTALCSRSMTGSLLGEERTVVLLVRDISFGSMFPLINTIRN</sequence>
<dbReference type="EMBL" id="BPLR01019911">
    <property type="protein sequence ID" value="GIX73087.1"/>
    <property type="molecule type" value="Genomic_DNA"/>
</dbReference>
<evidence type="ECO:0000256" key="1">
    <source>
        <dbReference type="SAM" id="MobiDB-lite"/>
    </source>
</evidence>
<feature type="compositionally biased region" description="Polar residues" evidence="1">
    <location>
        <begin position="1"/>
        <end position="15"/>
    </location>
</feature>
<comment type="caution">
    <text evidence="2">The sequence shown here is derived from an EMBL/GenBank/DDBJ whole genome shotgun (WGS) entry which is preliminary data.</text>
</comment>
<reference evidence="2 3" key="1">
    <citation type="submission" date="2021-06" db="EMBL/GenBank/DDBJ databases">
        <title>Caerostris extrusa draft genome.</title>
        <authorList>
            <person name="Kono N."/>
            <person name="Arakawa K."/>
        </authorList>
    </citation>
    <scope>NUCLEOTIDE SEQUENCE [LARGE SCALE GENOMIC DNA]</scope>
</reference>
<protein>
    <submittedName>
        <fullName evidence="2">Uncharacterized protein</fullName>
    </submittedName>
</protein>